<gene>
    <name evidence="2" type="ORF">GCM10023226_12210</name>
</gene>
<feature type="transmembrane region" description="Helical" evidence="1">
    <location>
        <begin position="6"/>
        <end position="22"/>
    </location>
</feature>
<keyword evidence="1" id="KW-0472">Membrane</keyword>
<organism evidence="2 3">
    <name type="scientific">Nocardioides nanhaiensis</name>
    <dbReference type="NCBI Taxonomy" id="1476871"/>
    <lineage>
        <taxon>Bacteria</taxon>
        <taxon>Bacillati</taxon>
        <taxon>Actinomycetota</taxon>
        <taxon>Actinomycetes</taxon>
        <taxon>Propionibacteriales</taxon>
        <taxon>Nocardioidaceae</taxon>
        <taxon>Nocardioides</taxon>
    </lineage>
</organism>
<feature type="transmembrane region" description="Helical" evidence="1">
    <location>
        <begin position="64"/>
        <end position="82"/>
    </location>
</feature>
<evidence type="ECO:0000313" key="2">
    <source>
        <dbReference type="EMBL" id="GAA4676549.1"/>
    </source>
</evidence>
<evidence type="ECO:0008006" key="4">
    <source>
        <dbReference type="Google" id="ProtNLM"/>
    </source>
</evidence>
<dbReference type="InterPro" id="IPR019277">
    <property type="entry name" value="DUF2304"/>
</dbReference>
<proteinExistence type="predicted"/>
<evidence type="ECO:0000256" key="1">
    <source>
        <dbReference type="SAM" id="Phobius"/>
    </source>
</evidence>
<dbReference type="EMBL" id="BAABIM010000001">
    <property type="protein sequence ID" value="GAA4676549.1"/>
    <property type="molecule type" value="Genomic_DNA"/>
</dbReference>
<dbReference type="Proteomes" id="UP001500621">
    <property type="component" value="Unassembled WGS sequence"/>
</dbReference>
<accession>A0ABP8W031</accession>
<dbReference type="RefSeq" id="WP_345263684.1">
    <property type="nucleotide sequence ID" value="NZ_BAABIM010000001.1"/>
</dbReference>
<evidence type="ECO:0000313" key="3">
    <source>
        <dbReference type="Proteomes" id="UP001500621"/>
    </source>
</evidence>
<keyword evidence="1" id="KW-0812">Transmembrane</keyword>
<name>A0ABP8W031_9ACTN</name>
<sequence length="130" mass="14450">MSSTVILGIAGSATVLVALFELMRRHRLREKYAVLWFFVALGVLLLAVFPGLLTGAADLVGVEVPVNLLFFLASLVLLVLTLQHSHELGRLEEKTRTLAEEVALLRLDLQRRERRDRPDGPAEHTPRDGS</sequence>
<feature type="transmembrane region" description="Helical" evidence="1">
    <location>
        <begin position="34"/>
        <end position="52"/>
    </location>
</feature>
<protein>
    <recommendedName>
        <fullName evidence="4">DUF2304 domain-containing protein</fullName>
    </recommendedName>
</protein>
<keyword evidence="1" id="KW-1133">Transmembrane helix</keyword>
<reference evidence="3" key="1">
    <citation type="journal article" date="2019" name="Int. J. Syst. Evol. Microbiol.">
        <title>The Global Catalogue of Microorganisms (GCM) 10K type strain sequencing project: providing services to taxonomists for standard genome sequencing and annotation.</title>
        <authorList>
            <consortium name="The Broad Institute Genomics Platform"/>
            <consortium name="The Broad Institute Genome Sequencing Center for Infectious Disease"/>
            <person name="Wu L."/>
            <person name="Ma J."/>
        </authorList>
    </citation>
    <scope>NUCLEOTIDE SEQUENCE [LARGE SCALE GENOMIC DNA]</scope>
    <source>
        <strain evidence="3">JCM 18127</strain>
    </source>
</reference>
<comment type="caution">
    <text evidence="2">The sequence shown here is derived from an EMBL/GenBank/DDBJ whole genome shotgun (WGS) entry which is preliminary data.</text>
</comment>
<keyword evidence="3" id="KW-1185">Reference proteome</keyword>
<dbReference type="Pfam" id="PF10066">
    <property type="entry name" value="DUF2304"/>
    <property type="match status" value="1"/>
</dbReference>